<evidence type="ECO:0000259" key="3">
    <source>
        <dbReference type="Pfam" id="PF01370"/>
    </source>
</evidence>
<feature type="domain" description="NAD(P)-binding" evidence="4">
    <location>
        <begin position="5"/>
        <end position="75"/>
    </location>
</feature>
<dbReference type="InterPro" id="IPR050425">
    <property type="entry name" value="NAD(P)_dehydrat-like"/>
</dbReference>
<sequence length="320" mass="35483">MSISLVTGGSGYIGLHLVNLLLEKGEKVHTTVRSLKKIAKCQPLLDLQFKYPGMLSIFEADLMKDSSFNQAMQGCTVGTTNVLESVNRCESVQRVVLTSSIAAMYGDCMEIVSQHNSILTEDCWNETTSPTNNPYHYSKVIAERAAWKLQQAQARWDLVVINPALVLGPSLTSESSSGSLYMVENIFRGDNKLGCPELYYPIVDVQDVVEAHIRAGTNPTAKGRYIVAGDQALGLLEMADLVRPIHRHPKVLPRWNLPRLLVYAVGLFIGVSSKWFAGNVGVRYQVDNSKSVRELGISYRSAGDVIRGHYEGWLKSQDHR</sequence>
<proteinExistence type="inferred from homology"/>
<dbReference type="RefSeq" id="XP_025572398.1">
    <property type="nucleotide sequence ID" value="XM_025721620.1"/>
</dbReference>
<protein>
    <submittedName>
        <fullName evidence="5">NAD(P)-binding protein</fullName>
    </submittedName>
</protein>
<dbReference type="PANTHER" id="PTHR10366">
    <property type="entry name" value="NAD DEPENDENT EPIMERASE/DEHYDRATASE"/>
    <property type="match status" value="1"/>
</dbReference>
<dbReference type="Pfam" id="PF16363">
    <property type="entry name" value="GDP_Man_Dehyd"/>
    <property type="match status" value="1"/>
</dbReference>
<dbReference type="Proteomes" id="UP000249402">
    <property type="component" value="Unassembled WGS sequence"/>
</dbReference>
<feature type="domain" description="NAD-dependent epimerase/dehydratase" evidence="3">
    <location>
        <begin position="77"/>
        <end position="222"/>
    </location>
</feature>
<keyword evidence="6" id="KW-1185">Reference proteome</keyword>
<evidence type="ECO:0000256" key="1">
    <source>
        <dbReference type="ARBA" id="ARBA00023002"/>
    </source>
</evidence>
<dbReference type="OrthoDB" id="2735536at2759"/>
<keyword evidence="1" id="KW-0560">Oxidoreductase</keyword>
<evidence type="ECO:0000259" key="4">
    <source>
        <dbReference type="Pfam" id="PF16363"/>
    </source>
</evidence>
<evidence type="ECO:0000313" key="6">
    <source>
        <dbReference type="Proteomes" id="UP000249402"/>
    </source>
</evidence>
<dbReference type="InterPro" id="IPR001509">
    <property type="entry name" value="Epimerase_deHydtase"/>
</dbReference>
<dbReference type="Gene3D" id="3.40.50.720">
    <property type="entry name" value="NAD(P)-binding Rossmann-like Domain"/>
    <property type="match status" value="2"/>
</dbReference>
<evidence type="ECO:0000313" key="5">
    <source>
        <dbReference type="EMBL" id="RAK98070.1"/>
    </source>
</evidence>
<dbReference type="EMBL" id="KZ824456">
    <property type="protein sequence ID" value="RAK98070.1"/>
    <property type="molecule type" value="Genomic_DNA"/>
</dbReference>
<dbReference type="Pfam" id="PF01370">
    <property type="entry name" value="Epimerase"/>
    <property type="match status" value="1"/>
</dbReference>
<dbReference type="VEuPathDB" id="FungiDB:BO80DRAFT_447683"/>
<name>A0A395GR80_9EURO</name>
<dbReference type="SUPFAM" id="SSF51735">
    <property type="entry name" value="NAD(P)-binding Rossmann-fold domains"/>
    <property type="match status" value="1"/>
</dbReference>
<dbReference type="AlphaFoldDB" id="A0A395GR80"/>
<comment type="similarity">
    <text evidence="2">Belongs to the NAD(P)-dependent epimerase/dehydratase family. Dihydroflavonol-4-reductase subfamily.</text>
</comment>
<dbReference type="InterPro" id="IPR036291">
    <property type="entry name" value="NAD(P)-bd_dom_sf"/>
</dbReference>
<dbReference type="PANTHER" id="PTHR10366:SF564">
    <property type="entry name" value="STEROL-4-ALPHA-CARBOXYLATE 3-DEHYDROGENASE, DECARBOXYLATING"/>
    <property type="match status" value="1"/>
</dbReference>
<evidence type="ECO:0000256" key="2">
    <source>
        <dbReference type="ARBA" id="ARBA00023445"/>
    </source>
</evidence>
<organism evidence="5 6">
    <name type="scientific">Aspergillus ibericus CBS 121593</name>
    <dbReference type="NCBI Taxonomy" id="1448316"/>
    <lineage>
        <taxon>Eukaryota</taxon>
        <taxon>Fungi</taxon>
        <taxon>Dikarya</taxon>
        <taxon>Ascomycota</taxon>
        <taxon>Pezizomycotina</taxon>
        <taxon>Eurotiomycetes</taxon>
        <taxon>Eurotiomycetidae</taxon>
        <taxon>Eurotiales</taxon>
        <taxon>Aspergillaceae</taxon>
        <taxon>Aspergillus</taxon>
        <taxon>Aspergillus subgen. Circumdati</taxon>
    </lineage>
</organism>
<dbReference type="InterPro" id="IPR016040">
    <property type="entry name" value="NAD(P)-bd_dom"/>
</dbReference>
<accession>A0A395GR80</accession>
<gene>
    <name evidence="5" type="ORF">BO80DRAFT_447683</name>
</gene>
<dbReference type="STRING" id="1448316.A0A395GR80"/>
<reference evidence="5 6" key="1">
    <citation type="submission" date="2018-02" db="EMBL/GenBank/DDBJ databases">
        <title>The genomes of Aspergillus section Nigri reveals drivers in fungal speciation.</title>
        <authorList>
            <consortium name="DOE Joint Genome Institute"/>
            <person name="Vesth T.C."/>
            <person name="Nybo J."/>
            <person name="Theobald S."/>
            <person name="Brandl J."/>
            <person name="Frisvad J.C."/>
            <person name="Nielsen K.F."/>
            <person name="Lyhne E.K."/>
            <person name="Kogle M.E."/>
            <person name="Kuo A."/>
            <person name="Riley R."/>
            <person name="Clum A."/>
            <person name="Nolan M."/>
            <person name="Lipzen A."/>
            <person name="Salamov A."/>
            <person name="Henrissat B."/>
            <person name="Wiebenga A."/>
            <person name="De vries R.P."/>
            <person name="Grigoriev I.V."/>
            <person name="Mortensen U.H."/>
            <person name="Andersen M.R."/>
            <person name="Baker S.E."/>
        </authorList>
    </citation>
    <scope>NUCLEOTIDE SEQUENCE [LARGE SCALE GENOMIC DNA]</scope>
    <source>
        <strain evidence="5 6">CBS 121593</strain>
    </source>
</reference>
<dbReference type="GeneID" id="37226485"/>
<dbReference type="GO" id="GO:0016616">
    <property type="term" value="F:oxidoreductase activity, acting on the CH-OH group of donors, NAD or NADP as acceptor"/>
    <property type="evidence" value="ECO:0007669"/>
    <property type="project" value="TreeGrafter"/>
</dbReference>